<dbReference type="InterPro" id="IPR036236">
    <property type="entry name" value="Znf_C2H2_sf"/>
</dbReference>
<dbReference type="InterPro" id="IPR013087">
    <property type="entry name" value="Znf_C2H2_type"/>
</dbReference>
<gene>
    <name evidence="9 11" type="ORF">BDZ99DRAFT_576350</name>
</gene>
<evidence type="ECO:0000256" key="4">
    <source>
        <dbReference type="ARBA" id="ARBA00023242"/>
    </source>
</evidence>
<dbReference type="OrthoDB" id="3266505at2759"/>
<dbReference type="SMART" id="SM00906">
    <property type="entry name" value="Fungal_trans"/>
    <property type="match status" value="1"/>
</dbReference>
<dbReference type="RefSeq" id="XP_033570049.1">
    <property type="nucleotide sequence ID" value="XM_033728575.1"/>
</dbReference>
<dbReference type="SMART" id="SM00355">
    <property type="entry name" value="ZnF_C2H2"/>
    <property type="match status" value="2"/>
</dbReference>
<organism evidence="9">
    <name type="scientific">Mytilinidion resinicola</name>
    <dbReference type="NCBI Taxonomy" id="574789"/>
    <lineage>
        <taxon>Eukaryota</taxon>
        <taxon>Fungi</taxon>
        <taxon>Dikarya</taxon>
        <taxon>Ascomycota</taxon>
        <taxon>Pezizomycotina</taxon>
        <taxon>Dothideomycetes</taxon>
        <taxon>Pleosporomycetidae</taxon>
        <taxon>Mytilinidiales</taxon>
        <taxon>Mytilinidiaceae</taxon>
        <taxon>Mytilinidion</taxon>
    </lineage>
</organism>
<dbReference type="Proteomes" id="UP000504636">
    <property type="component" value="Unplaced"/>
</dbReference>
<protein>
    <recommendedName>
        <fullName evidence="12">Zn(2)-C6 fungal-type domain-containing protein</fullName>
    </recommendedName>
</protein>
<keyword evidence="2" id="KW-0805">Transcription regulation</keyword>
<keyword evidence="5" id="KW-0862">Zinc</keyword>
<dbReference type="GO" id="GO:0005634">
    <property type="term" value="C:nucleus"/>
    <property type="evidence" value="ECO:0007669"/>
    <property type="project" value="TreeGrafter"/>
</dbReference>
<dbReference type="AlphaFoldDB" id="A0A6A6Y4D0"/>
<dbReference type="PANTHER" id="PTHR47424">
    <property type="entry name" value="REGULATORY PROTEIN GAL4"/>
    <property type="match status" value="1"/>
</dbReference>
<evidence type="ECO:0000259" key="7">
    <source>
        <dbReference type="PROSITE" id="PS50048"/>
    </source>
</evidence>
<feature type="compositionally biased region" description="Basic and acidic residues" evidence="6">
    <location>
        <begin position="230"/>
        <end position="243"/>
    </location>
</feature>
<evidence type="ECO:0000313" key="9">
    <source>
        <dbReference type="EMBL" id="KAF2803085.1"/>
    </source>
</evidence>
<reference evidence="9 11" key="1">
    <citation type="journal article" date="2020" name="Stud. Mycol.">
        <title>101 Dothideomycetes genomes: a test case for predicting lifestyles and emergence of pathogens.</title>
        <authorList>
            <person name="Haridas S."/>
            <person name="Albert R."/>
            <person name="Binder M."/>
            <person name="Bloem J."/>
            <person name="Labutti K."/>
            <person name="Salamov A."/>
            <person name="Andreopoulos B."/>
            <person name="Baker S."/>
            <person name="Barry K."/>
            <person name="Bills G."/>
            <person name="Bluhm B."/>
            <person name="Cannon C."/>
            <person name="Castanera R."/>
            <person name="Culley D."/>
            <person name="Daum C."/>
            <person name="Ezra D."/>
            <person name="Gonzalez J."/>
            <person name="Henrissat B."/>
            <person name="Kuo A."/>
            <person name="Liang C."/>
            <person name="Lipzen A."/>
            <person name="Lutzoni F."/>
            <person name="Magnuson J."/>
            <person name="Mondo S."/>
            <person name="Nolan M."/>
            <person name="Ohm R."/>
            <person name="Pangilinan J."/>
            <person name="Park H.-J."/>
            <person name="Ramirez L."/>
            <person name="Alfaro M."/>
            <person name="Sun H."/>
            <person name="Tritt A."/>
            <person name="Yoshinaga Y."/>
            <person name="Zwiers L.-H."/>
            <person name="Turgeon B."/>
            <person name="Goodwin S."/>
            <person name="Spatafora J."/>
            <person name="Crous P."/>
            <person name="Grigoriev I."/>
        </authorList>
    </citation>
    <scope>NUCLEOTIDE SEQUENCE</scope>
    <source>
        <strain evidence="9 11">CBS 304.34</strain>
    </source>
</reference>
<dbReference type="SMART" id="SM00066">
    <property type="entry name" value="GAL4"/>
    <property type="match status" value="2"/>
</dbReference>
<feature type="domain" description="C2H2-type" evidence="8">
    <location>
        <begin position="43"/>
        <end position="70"/>
    </location>
</feature>
<reference evidence="11" key="3">
    <citation type="submission" date="2025-04" db="UniProtKB">
        <authorList>
            <consortium name="RefSeq"/>
        </authorList>
    </citation>
    <scope>IDENTIFICATION</scope>
    <source>
        <strain evidence="11">CBS 304.34</strain>
    </source>
</reference>
<dbReference type="PROSITE" id="PS50048">
    <property type="entry name" value="ZN2_CY6_FUNGAL_2"/>
    <property type="match status" value="1"/>
</dbReference>
<keyword evidence="4" id="KW-0539">Nucleus</keyword>
<dbReference type="SUPFAM" id="SSF57667">
    <property type="entry name" value="beta-beta-alpha zinc fingers"/>
    <property type="match status" value="1"/>
</dbReference>
<evidence type="ECO:0000313" key="11">
    <source>
        <dbReference type="RefSeq" id="XP_033570049.1"/>
    </source>
</evidence>
<dbReference type="GO" id="GO:0000981">
    <property type="term" value="F:DNA-binding transcription factor activity, RNA polymerase II-specific"/>
    <property type="evidence" value="ECO:0007669"/>
    <property type="project" value="InterPro"/>
</dbReference>
<dbReference type="GeneID" id="54469468"/>
<evidence type="ECO:0000256" key="6">
    <source>
        <dbReference type="SAM" id="MobiDB-lite"/>
    </source>
</evidence>
<evidence type="ECO:0000256" key="3">
    <source>
        <dbReference type="ARBA" id="ARBA00023163"/>
    </source>
</evidence>
<reference evidence="11" key="2">
    <citation type="submission" date="2020-04" db="EMBL/GenBank/DDBJ databases">
        <authorList>
            <consortium name="NCBI Genome Project"/>
        </authorList>
    </citation>
    <scope>NUCLEOTIDE SEQUENCE</scope>
    <source>
        <strain evidence="11">CBS 304.34</strain>
    </source>
</reference>
<feature type="domain" description="C2H2-type" evidence="8">
    <location>
        <begin position="11"/>
        <end position="40"/>
    </location>
</feature>
<keyword evidence="5" id="KW-0863">Zinc-finger</keyword>
<dbReference type="Gene3D" id="3.30.160.60">
    <property type="entry name" value="Classic Zinc Finger"/>
    <property type="match status" value="1"/>
</dbReference>
<evidence type="ECO:0000256" key="5">
    <source>
        <dbReference type="PROSITE-ProRule" id="PRU00042"/>
    </source>
</evidence>
<dbReference type="InterPro" id="IPR036864">
    <property type="entry name" value="Zn2-C6_fun-type_DNA-bd_sf"/>
</dbReference>
<dbReference type="PROSITE" id="PS50157">
    <property type="entry name" value="ZINC_FINGER_C2H2_2"/>
    <property type="match status" value="2"/>
</dbReference>
<dbReference type="EMBL" id="MU003719">
    <property type="protein sequence ID" value="KAF2803085.1"/>
    <property type="molecule type" value="Genomic_DNA"/>
</dbReference>
<dbReference type="GO" id="GO:0000435">
    <property type="term" value="P:positive regulation of transcription from RNA polymerase II promoter by galactose"/>
    <property type="evidence" value="ECO:0007669"/>
    <property type="project" value="TreeGrafter"/>
</dbReference>
<dbReference type="Pfam" id="PF00172">
    <property type="entry name" value="Zn_clus"/>
    <property type="match status" value="1"/>
</dbReference>
<dbReference type="InterPro" id="IPR007219">
    <property type="entry name" value="XnlR_reg_dom"/>
</dbReference>
<dbReference type="CDD" id="cd00067">
    <property type="entry name" value="GAL4"/>
    <property type="match status" value="2"/>
</dbReference>
<dbReference type="Gene3D" id="4.10.240.10">
    <property type="entry name" value="Zn(2)-C6 fungal-type DNA-binding domain"/>
    <property type="match status" value="2"/>
</dbReference>
<dbReference type="GO" id="GO:0006351">
    <property type="term" value="P:DNA-templated transcription"/>
    <property type="evidence" value="ECO:0007669"/>
    <property type="project" value="InterPro"/>
</dbReference>
<dbReference type="GO" id="GO:0000978">
    <property type="term" value="F:RNA polymerase II cis-regulatory region sequence-specific DNA binding"/>
    <property type="evidence" value="ECO:0007669"/>
    <property type="project" value="TreeGrafter"/>
</dbReference>
<keyword evidence="10" id="KW-1185">Reference proteome</keyword>
<evidence type="ECO:0000256" key="1">
    <source>
        <dbReference type="ARBA" id="ARBA00022723"/>
    </source>
</evidence>
<evidence type="ECO:0000256" key="2">
    <source>
        <dbReference type="ARBA" id="ARBA00023015"/>
    </source>
</evidence>
<sequence length="888" mass="101044">MPRQRTNPAPYPCTACDERFTRLEHLRRHAVSIHSSGDRPKPFGCQSCGKRFWRRDILLRHQQAYEAADEAHMSASNNPQATRRACQNCNDLKLKCTGGPTCERCTSLGRSCKYALDRRQKLIKKRANAVGEGAFPSHSTESTASGPILTLDSTSDRAYQKNIAGLYHGLPLLDAGSPNQRSKRGRYVSHACTFCQKRKVKCSGENPCFNCRQAEAQCVYSFKKRRQRIEHVRNPSEIPEKADTPPPSATNAPSNETDLAEHMRKMLNRVSALENEYSGLKDQIISCSEAEESGWSSGDDTDNSSSYSRPGTISVFNDKQFHGATFVFAPLNLMNATVAFGDHRSNSSMHRDSSPQVNRMFALKLPTYHHRTIRYLERETRLYDVTILIRSFELYFASLNHHCPFLNENEVRTQFDCFIHDPDDFPDRPKFLAMINLVFAVVKFLNDYCAGSDGVPALDEFCRAQSILDRLAWPGNANLLTVQCLLLKTLYLLYIENMDAACDTMSQIVRLCFRLRLHDQSAWINCTPFEIVMRQRIFWTVYFLERHISFNTGTPYLLRESEFDVDIPANVEDRLMFPDKPLPVENPQRSASPYLRCTVKWGRLCAEIWDMKFAKKAPNSTLNAEFIALTDARILYVISAFPAHLRWQPSDVGLNCAPNLPAYIIRQRIVLFLLMNQLRLLLRQESILNRGYNQTVADDCVGIATGSIEALYVYHKQNVERRISRFSAVFWSISPILHLACIILHTENPRPTRGRAIEAFKKGISILLDMCPTFTLARHTMLRLDNIITKTELAIQEFSSIDASQARTSQDLSPPQLQSLRNFQSMEAWSWDDEMCLNGSGLDEVNTGFWEGNTVVDAILRETQNKDTPSSINDDLRKLFELSATQGT</sequence>
<feature type="region of interest" description="Disordered" evidence="6">
    <location>
        <begin position="230"/>
        <end position="256"/>
    </location>
</feature>
<evidence type="ECO:0008006" key="12">
    <source>
        <dbReference type="Google" id="ProtNLM"/>
    </source>
</evidence>
<dbReference type="PANTHER" id="PTHR47424:SF14">
    <property type="entry name" value="ZINC FINGER PROTEIN GRT1"/>
    <property type="match status" value="1"/>
</dbReference>
<dbReference type="SUPFAM" id="SSF57701">
    <property type="entry name" value="Zn2/Cys6 DNA-binding domain"/>
    <property type="match status" value="2"/>
</dbReference>
<dbReference type="InterPro" id="IPR001138">
    <property type="entry name" value="Zn2Cys6_DnaBD"/>
</dbReference>
<dbReference type="GO" id="GO:0008270">
    <property type="term" value="F:zinc ion binding"/>
    <property type="evidence" value="ECO:0007669"/>
    <property type="project" value="UniProtKB-KW"/>
</dbReference>
<name>A0A6A6Y4D0_9PEZI</name>
<dbReference type="CDD" id="cd12148">
    <property type="entry name" value="fungal_TF_MHR"/>
    <property type="match status" value="1"/>
</dbReference>
<evidence type="ECO:0000313" key="10">
    <source>
        <dbReference type="Proteomes" id="UP000504636"/>
    </source>
</evidence>
<dbReference type="Pfam" id="PF04082">
    <property type="entry name" value="Fungal_trans"/>
    <property type="match status" value="1"/>
</dbReference>
<proteinExistence type="predicted"/>
<dbReference type="InterPro" id="IPR051127">
    <property type="entry name" value="Fungal_SecMet_Regulators"/>
</dbReference>
<evidence type="ECO:0000259" key="8">
    <source>
        <dbReference type="PROSITE" id="PS50157"/>
    </source>
</evidence>
<keyword evidence="3" id="KW-0804">Transcription</keyword>
<dbReference type="PROSITE" id="PS00028">
    <property type="entry name" value="ZINC_FINGER_C2H2_1"/>
    <property type="match status" value="1"/>
</dbReference>
<accession>A0A6A6Y4D0</accession>
<feature type="domain" description="Zn(2)-C6 fungal-type" evidence="7">
    <location>
        <begin position="191"/>
        <end position="220"/>
    </location>
</feature>
<keyword evidence="1" id="KW-0479">Metal-binding</keyword>